<dbReference type="SUPFAM" id="SSF48452">
    <property type="entry name" value="TPR-like"/>
    <property type="match status" value="1"/>
</dbReference>
<reference evidence="1 2" key="1">
    <citation type="submission" date="2021-02" db="EMBL/GenBank/DDBJ databases">
        <title>Taxonomically Unique Crown Gall-Associated Xanthomonas Stains Have Deficiency in Virulence Repertories.</title>
        <authorList>
            <person name="Mafakheri H."/>
            <person name="Taghavi S.M."/>
            <person name="Dimkic I."/>
            <person name="Nemanja K."/>
            <person name="Osdaghi E."/>
        </authorList>
    </citation>
    <scope>NUCLEOTIDE SEQUENCE [LARGE SCALE GENOMIC DNA]</scope>
    <source>
        <strain evidence="1 2">FX4</strain>
    </source>
</reference>
<organism evidence="1 2">
    <name type="scientific">Xanthomonas bonasiae</name>
    <dbReference type="NCBI Taxonomy" id="2810351"/>
    <lineage>
        <taxon>Bacteria</taxon>
        <taxon>Pseudomonadati</taxon>
        <taxon>Pseudomonadota</taxon>
        <taxon>Gammaproteobacteria</taxon>
        <taxon>Lysobacterales</taxon>
        <taxon>Lysobacteraceae</taxon>
        <taxon>Xanthomonas</taxon>
    </lineage>
</organism>
<comment type="caution">
    <text evidence="1">The sequence shown here is derived from an EMBL/GenBank/DDBJ whole genome shotgun (WGS) entry which is preliminary data.</text>
</comment>
<dbReference type="Gene3D" id="1.25.40.10">
    <property type="entry name" value="Tetratricopeptide repeat domain"/>
    <property type="match status" value="1"/>
</dbReference>
<dbReference type="RefSeq" id="WP_206229399.1">
    <property type="nucleotide sequence ID" value="NZ_JAFIWB010000006.1"/>
</dbReference>
<dbReference type="EMBL" id="JAFIWB010000006">
    <property type="protein sequence ID" value="MBN6102144.1"/>
    <property type="molecule type" value="Genomic_DNA"/>
</dbReference>
<gene>
    <name evidence="1" type="ORF">JR064_08205</name>
</gene>
<evidence type="ECO:0008006" key="3">
    <source>
        <dbReference type="Google" id="ProtNLM"/>
    </source>
</evidence>
<evidence type="ECO:0000313" key="1">
    <source>
        <dbReference type="EMBL" id="MBN6102144.1"/>
    </source>
</evidence>
<sequence length="159" mass="17911">MNNLKKLSEIKRLSEKEDYKTAIAICDEILSQDPTDHATLREKSSALIGIGQVEMAVDILSSLSTSTDEPSDYFDLARANMRLGKHFDAIEALDHVIEIGGKEDFDYYLSSARFLRAFSLIEVNEKSRALDDITLLPDDMRFWVPGAGLVDTKQLRSRL</sequence>
<accession>A0ABS3B5I0</accession>
<proteinExistence type="predicted"/>
<evidence type="ECO:0000313" key="2">
    <source>
        <dbReference type="Proteomes" id="UP000695802"/>
    </source>
</evidence>
<dbReference type="InterPro" id="IPR011990">
    <property type="entry name" value="TPR-like_helical_dom_sf"/>
</dbReference>
<keyword evidence="2" id="KW-1185">Reference proteome</keyword>
<name>A0ABS3B5I0_9XANT</name>
<dbReference type="Proteomes" id="UP000695802">
    <property type="component" value="Unassembled WGS sequence"/>
</dbReference>
<protein>
    <recommendedName>
        <fullName evidence="3">Tetratricopeptide repeat protein</fullName>
    </recommendedName>
</protein>